<evidence type="ECO:0008006" key="4">
    <source>
        <dbReference type="Google" id="ProtNLM"/>
    </source>
</evidence>
<name>A0A348B5L0_9CREN</name>
<reference evidence="2" key="1">
    <citation type="journal article" date="2014" name="Int. J. Syst. Evol. Microbiol.">
        <title>Complete genome sequence of Corynebacterium casei LMG S-19264T (=DSM 44701T), isolated from a smear-ripened cheese.</title>
        <authorList>
            <consortium name="US DOE Joint Genome Institute (JGI-PGF)"/>
            <person name="Walter F."/>
            <person name="Albersmeier A."/>
            <person name="Kalinowski J."/>
            <person name="Ruckert C."/>
        </authorList>
    </citation>
    <scope>NUCLEOTIDE SEQUENCE</scope>
    <source>
        <strain evidence="2">JCM 31740</strain>
    </source>
</reference>
<accession>A0A348B5L0</accession>
<sequence>MRIALLTEDTHAPSFIEKVMERLKEEGRLNVEVVVCKGENSYRKIRPCSDKIRRIINSIIDKCDRILIFQDAHGEDRSEVERRALSHLENLSTYIGKKIFIIIFEEEIEEWILPNTPRPADELKRKEMYEKSSLPSYSSEVDFKKLDRVRSFRDFLYALMVS</sequence>
<evidence type="ECO:0000313" key="2">
    <source>
        <dbReference type="EMBL" id="GGT92936.1"/>
    </source>
</evidence>
<proteinExistence type="predicted"/>
<dbReference type="Proteomes" id="UP000616143">
    <property type="component" value="Unassembled WGS sequence"/>
</dbReference>
<dbReference type="GeneID" id="38667328"/>
<reference evidence="2" key="4">
    <citation type="submission" date="2020-09" db="EMBL/GenBank/DDBJ databases">
        <authorList>
            <person name="Sun Q."/>
            <person name="Ohkuma M."/>
        </authorList>
    </citation>
    <scope>NUCLEOTIDE SEQUENCE</scope>
    <source>
        <strain evidence="2">JCM 31740</strain>
    </source>
</reference>
<evidence type="ECO:0000313" key="1">
    <source>
        <dbReference type="EMBL" id="BBD73462.1"/>
    </source>
</evidence>
<dbReference type="OrthoDB" id="88400at2157"/>
<gene>
    <name evidence="2" type="ORF">GCM10007116_08450</name>
    <name evidence="1" type="ORF">HS1genome_1851</name>
</gene>
<dbReference type="EMBL" id="BMQS01000006">
    <property type="protein sequence ID" value="GGT92936.1"/>
    <property type="molecule type" value="Genomic_DNA"/>
</dbReference>
<keyword evidence="3" id="KW-1185">Reference proteome</keyword>
<dbReference type="EMBL" id="AP018553">
    <property type="protein sequence ID" value="BBD73462.1"/>
    <property type="molecule type" value="Genomic_DNA"/>
</dbReference>
<evidence type="ECO:0000313" key="3">
    <source>
        <dbReference type="Proteomes" id="UP000276741"/>
    </source>
</evidence>
<reference evidence="3" key="2">
    <citation type="submission" date="2018-04" db="EMBL/GenBank/DDBJ databases">
        <title>Complete genome sequence of Sulfodiicoccus acidiphilus strain HS-1.</title>
        <authorList>
            <person name="Sakai H.D."/>
            <person name="Kurosawa N."/>
        </authorList>
    </citation>
    <scope>NUCLEOTIDE SEQUENCE [LARGE SCALE GENOMIC DNA]</scope>
    <source>
        <strain evidence="3">HS-1</strain>
    </source>
</reference>
<dbReference type="Proteomes" id="UP000276741">
    <property type="component" value="Chromosome"/>
</dbReference>
<organism evidence="1 3">
    <name type="scientific">Sulfodiicoccus acidiphilus</name>
    <dbReference type="NCBI Taxonomy" id="1670455"/>
    <lineage>
        <taxon>Archaea</taxon>
        <taxon>Thermoproteota</taxon>
        <taxon>Thermoprotei</taxon>
        <taxon>Sulfolobales</taxon>
        <taxon>Sulfolobaceae</taxon>
        <taxon>Sulfodiicoccus</taxon>
    </lineage>
</organism>
<protein>
    <recommendedName>
        <fullName evidence="4">DUF4276 domain-containing protein</fullName>
    </recommendedName>
</protein>
<dbReference type="AlphaFoldDB" id="A0A348B5L0"/>
<reference evidence="1" key="3">
    <citation type="journal article" date="2019" name="BMC Res. Notes">
        <title>Complete genome sequence of the Sulfodiicoccus acidiphilus strain HS-1T, the first crenarchaeon that lacks polB3, isolated from an acidic hot spring in Ohwaku-dani, Hakone, Japan.</title>
        <authorList>
            <person name="Sakai H.D."/>
            <person name="Kurosawa N."/>
        </authorList>
    </citation>
    <scope>NUCLEOTIDE SEQUENCE</scope>
    <source>
        <strain evidence="1">HS-1</strain>
    </source>
</reference>
<dbReference type="KEGG" id="sacd:HS1genome_1851"/>
<dbReference type="RefSeq" id="WP_126450669.1">
    <property type="nucleotide sequence ID" value="NZ_AP018553.1"/>
</dbReference>